<comment type="catalytic activity">
    <reaction evidence="1">
        <text>S-ubiquitinyl-[E2 ubiquitin-conjugating enzyme]-L-cysteine + [acceptor protein]-L-lysine = [E2 ubiquitin-conjugating enzyme]-L-cysteine + N(6)-ubiquitinyl-[acceptor protein]-L-lysine.</text>
        <dbReference type="EC" id="2.3.2.27"/>
    </reaction>
</comment>
<evidence type="ECO:0000256" key="5">
    <source>
        <dbReference type="ARBA" id="ARBA00012483"/>
    </source>
</evidence>
<evidence type="ECO:0000256" key="7">
    <source>
        <dbReference type="ARBA" id="ARBA00022593"/>
    </source>
</evidence>
<feature type="domain" description="RING-type" evidence="21">
    <location>
        <begin position="291"/>
        <end position="329"/>
    </location>
</feature>
<protein>
    <recommendedName>
        <fullName evidence="5">RING-type E3 ubiquitin transferase</fullName>
        <ecNumber evidence="5">2.3.2.27</ecNumber>
    </recommendedName>
    <alternativeName>
        <fullName evidence="18">Peroxin-10</fullName>
    </alternativeName>
</protein>
<keyword evidence="7" id="KW-0962">Peroxisome biogenesis</keyword>
<evidence type="ECO:0000256" key="8">
    <source>
        <dbReference type="ARBA" id="ARBA00022679"/>
    </source>
</evidence>
<evidence type="ECO:0000313" key="23">
    <source>
        <dbReference type="Proteomes" id="UP001150925"/>
    </source>
</evidence>
<evidence type="ECO:0000256" key="16">
    <source>
        <dbReference type="ARBA" id="ARBA00023136"/>
    </source>
</evidence>
<keyword evidence="6" id="KW-0813">Transport</keyword>
<keyword evidence="10" id="KW-0479">Metal-binding</keyword>
<dbReference type="GO" id="GO:0005778">
    <property type="term" value="C:peroxisomal membrane"/>
    <property type="evidence" value="ECO:0007669"/>
    <property type="project" value="UniProtKB-SubCell"/>
</dbReference>
<comment type="similarity">
    <text evidence="4">Belongs to the pex2/pex10/pex12 family.</text>
</comment>
<dbReference type="GO" id="GO:0016562">
    <property type="term" value="P:protein import into peroxisome matrix, receptor recycling"/>
    <property type="evidence" value="ECO:0007669"/>
    <property type="project" value="UniProtKB-ARBA"/>
</dbReference>
<evidence type="ECO:0000259" key="21">
    <source>
        <dbReference type="PROSITE" id="PS50089"/>
    </source>
</evidence>
<feature type="region of interest" description="Disordered" evidence="20">
    <location>
        <begin position="249"/>
        <end position="281"/>
    </location>
</feature>
<evidence type="ECO:0000256" key="6">
    <source>
        <dbReference type="ARBA" id="ARBA00022448"/>
    </source>
</evidence>
<comment type="pathway">
    <text evidence="3">Protein modification; protein ubiquitination.</text>
</comment>
<dbReference type="AlphaFoldDB" id="A0A9W8AKZ6"/>
<dbReference type="GO" id="GO:0061630">
    <property type="term" value="F:ubiquitin protein ligase activity"/>
    <property type="evidence" value="ECO:0007669"/>
    <property type="project" value="UniProtKB-EC"/>
</dbReference>
<keyword evidence="17" id="KW-0576">Peroxisome</keyword>
<keyword evidence="16" id="KW-0472">Membrane</keyword>
<evidence type="ECO:0000256" key="10">
    <source>
        <dbReference type="ARBA" id="ARBA00022723"/>
    </source>
</evidence>
<dbReference type="EC" id="2.3.2.27" evidence="5"/>
<dbReference type="GO" id="GO:0008270">
    <property type="term" value="F:zinc ion binding"/>
    <property type="evidence" value="ECO:0007669"/>
    <property type="project" value="UniProtKB-KW"/>
</dbReference>
<name>A0A9W8AKZ6_9FUNG</name>
<evidence type="ECO:0000256" key="4">
    <source>
        <dbReference type="ARBA" id="ARBA00008704"/>
    </source>
</evidence>
<evidence type="ECO:0000256" key="19">
    <source>
        <dbReference type="PROSITE-ProRule" id="PRU00175"/>
    </source>
</evidence>
<evidence type="ECO:0000256" key="3">
    <source>
        <dbReference type="ARBA" id="ARBA00004906"/>
    </source>
</evidence>
<comment type="caution">
    <text evidence="22">The sequence shown here is derived from an EMBL/GenBank/DDBJ whole genome shotgun (WGS) entry which is preliminary data.</text>
</comment>
<evidence type="ECO:0000256" key="18">
    <source>
        <dbReference type="ARBA" id="ARBA00041230"/>
    </source>
</evidence>
<keyword evidence="11 19" id="KW-0863">Zinc-finger</keyword>
<evidence type="ECO:0000313" key="22">
    <source>
        <dbReference type="EMBL" id="KAJ1960048.1"/>
    </source>
</evidence>
<dbReference type="Gene3D" id="3.30.40.10">
    <property type="entry name" value="Zinc/RING finger domain, C3HC4 (zinc finger)"/>
    <property type="match status" value="1"/>
</dbReference>
<keyword evidence="8" id="KW-0808">Transferase</keyword>
<keyword evidence="13" id="KW-0862">Zinc</keyword>
<accession>A0A9W8AKZ6</accession>
<gene>
    <name evidence="22" type="primary">PEX10</name>
    <name evidence="22" type="ORF">IWQ62_004377</name>
</gene>
<keyword evidence="12" id="KW-0833">Ubl conjugation pathway</keyword>
<dbReference type="PROSITE" id="PS50089">
    <property type="entry name" value="ZF_RING_2"/>
    <property type="match status" value="1"/>
</dbReference>
<keyword evidence="14" id="KW-0653">Protein transport</keyword>
<dbReference type="SUPFAM" id="SSF57850">
    <property type="entry name" value="RING/U-box"/>
    <property type="match status" value="1"/>
</dbReference>
<evidence type="ECO:0000256" key="1">
    <source>
        <dbReference type="ARBA" id="ARBA00000900"/>
    </source>
</evidence>
<dbReference type="InterPro" id="IPR006845">
    <property type="entry name" value="Pex_N"/>
</dbReference>
<dbReference type="PANTHER" id="PTHR23350:SF0">
    <property type="entry name" value="PEROXISOME BIOGENESIS FACTOR 10"/>
    <property type="match status" value="1"/>
</dbReference>
<dbReference type="Proteomes" id="UP001150925">
    <property type="component" value="Unassembled WGS sequence"/>
</dbReference>
<evidence type="ECO:0000256" key="12">
    <source>
        <dbReference type="ARBA" id="ARBA00022786"/>
    </source>
</evidence>
<evidence type="ECO:0000256" key="13">
    <source>
        <dbReference type="ARBA" id="ARBA00022833"/>
    </source>
</evidence>
<keyword evidence="23" id="KW-1185">Reference proteome</keyword>
<keyword evidence="9" id="KW-0812">Transmembrane</keyword>
<sequence length="343" mass="39143">MTTLLSASGLVQPTASLTTPTWPLAPPADILRSNQKDMYYQNVLYDRVRQVVQRRWGTRFYMRHEKRLRMGTNVLYYMLTTLAGTPTLGEEYCSILQMQSGTQTYPGLGRRVLLIALTVGGPSFLVWLAEYYRRGWSGGNISKPCKGQENTSLLRQTLVKVLDDVTDPTRRSQILEHWSMLHRTVFYFFGTYYHLAKRLTRIRYTPTRPVHPSQTRMGYEILGVLLLIQMIVKLAQAVRQSSEGITAHPALSQSPLGSTIPMENVSEIPHTTPTDQSESHDYSSTTSFEKCTLCLSFRQDTAATPCGHLFCWTCVFEWCNNKAECPLCRQSVDITKIVRVYNY</sequence>
<evidence type="ECO:0000256" key="20">
    <source>
        <dbReference type="SAM" id="MobiDB-lite"/>
    </source>
</evidence>
<dbReference type="SMART" id="SM00184">
    <property type="entry name" value="RING"/>
    <property type="match status" value="1"/>
</dbReference>
<reference evidence="22" key="1">
    <citation type="submission" date="2022-07" db="EMBL/GenBank/DDBJ databases">
        <title>Phylogenomic reconstructions and comparative analyses of Kickxellomycotina fungi.</title>
        <authorList>
            <person name="Reynolds N.K."/>
            <person name="Stajich J.E."/>
            <person name="Barry K."/>
            <person name="Grigoriev I.V."/>
            <person name="Crous P."/>
            <person name="Smith M.E."/>
        </authorList>
    </citation>
    <scope>NUCLEOTIDE SEQUENCE</scope>
    <source>
        <strain evidence="22">RSA 1196</strain>
    </source>
</reference>
<dbReference type="EMBL" id="JANBPY010001435">
    <property type="protein sequence ID" value="KAJ1960048.1"/>
    <property type="molecule type" value="Genomic_DNA"/>
</dbReference>
<dbReference type="Pfam" id="PF04757">
    <property type="entry name" value="Pex2_Pex12"/>
    <property type="match status" value="1"/>
</dbReference>
<dbReference type="PROSITE" id="PS00518">
    <property type="entry name" value="ZF_RING_1"/>
    <property type="match status" value="1"/>
</dbReference>
<dbReference type="InterPro" id="IPR001841">
    <property type="entry name" value="Znf_RING"/>
</dbReference>
<comment type="subcellular location">
    <subcellularLocation>
        <location evidence="2">Peroxisome membrane</location>
        <topology evidence="2">Multi-pass membrane protein</topology>
    </subcellularLocation>
</comment>
<evidence type="ECO:0000256" key="11">
    <source>
        <dbReference type="ARBA" id="ARBA00022771"/>
    </source>
</evidence>
<dbReference type="GO" id="GO:0016567">
    <property type="term" value="P:protein ubiquitination"/>
    <property type="evidence" value="ECO:0007669"/>
    <property type="project" value="UniProtKB-ARBA"/>
</dbReference>
<proteinExistence type="inferred from homology"/>
<dbReference type="InterPro" id="IPR025654">
    <property type="entry name" value="PEX2/10"/>
</dbReference>
<dbReference type="PANTHER" id="PTHR23350">
    <property type="entry name" value="PEROXISOME ASSEMBLY PROTEIN 10"/>
    <property type="match status" value="1"/>
</dbReference>
<evidence type="ECO:0000256" key="2">
    <source>
        <dbReference type="ARBA" id="ARBA00004585"/>
    </source>
</evidence>
<feature type="compositionally biased region" description="Polar residues" evidence="20">
    <location>
        <begin position="269"/>
        <end position="281"/>
    </location>
</feature>
<dbReference type="InterPro" id="IPR013083">
    <property type="entry name" value="Znf_RING/FYVE/PHD"/>
</dbReference>
<keyword evidence="15" id="KW-1133">Transmembrane helix</keyword>
<dbReference type="CDD" id="cd16527">
    <property type="entry name" value="RING-HC_PEX10"/>
    <property type="match status" value="1"/>
</dbReference>
<dbReference type="Pfam" id="PF13920">
    <property type="entry name" value="zf-C3HC4_3"/>
    <property type="match status" value="1"/>
</dbReference>
<evidence type="ECO:0000256" key="17">
    <source>
        <dbReference type="ARBA" id="ARBA00023140"/>
    </source>
</evidence>
<evidence type="ECO:0000256" key="9">
    <source>
        <dbReference type="ARBA" id="ARBA00022692"/>
    </source>
</evidence>
<dbReference type="InterPro" id="IPR017907">
    <property type="entry name" value="Znf_RING_CS"/>
</dbReference>
<evidence type="ECO:0000256" key="15">
    <source>
        <dbReference type="ARBA" id="ARBA00022989"/>
    </source>
</evidence>
<dbReference type="OrthoDB" id="6270329at2759"/>
<organism evidence="22 23">
    <name type="scientific">Dispira parvispora</name>
    <dbReference type="NCBI Taxonomy" id="1520584"/>
    <lineage>
        <taxon>Eukaryota</taxon>
        <taxon>Fungi</taxon>
        <taxon>Fungi incertae sedis</taxon>
        <taxon>Zoopagomycota</taxon>
        <taxon>Kickxellomycotina</taxon>
        <taxon>Dimargaritomycetes</taxon>
        <taxon>Dimargaritales</taxon>
        <taxon>Dimargaritaceae</taxon>
        <taxon>Dispira</taxon>
    </lineage>
</organism>
<evidence type="ECO:0000256" key="14">
    <source>
        <dbReference type="ARBA" id="ARBA00022927"/>
    </source>
</evidence>